<feature type="domain" description="EF-hand" evidence="3">
    <location>
        <begin position="467"/>
        <end position="502"/>
    </location>
</feature>
<dbReference type="RefSeq" id="XP_056689100.1">
    <property type="nucleotide sequence ID" value="XM_056833122.1"/>
</dbReference>
<feature type="domain" description="EF-hand" evidence="3">
    <location>
        <begin position="503"/>
        <end position="539"/>
    </location>
</feature>
<evidence type="ECO:0000313" key="5">
    <source>
        <dbReference type="RefSeq" id="XP_056689100.1"/>
    </source>
</evidence>
<name>A0ABM3R0E0_SPIOL</name>
<gene>
    <name evidence="5 6" type="primary">LOC110805074</name>
</gene>
<evidence type="ECO:0000256" key="1">
    <source>
        <dbReference type="ARBA" id="ARBA00022837"/>
    </source>
</evidence>
<accession>A0ABM3R0E0</accession>
<dbReference type="Gene3D" id="1.10.238.10">
    <property type="entry name" value="EF-hand"/>
    <property type="match status" value="1"/>
</dbReference>
<keyword evidence="1" id="KW-0106">Calcium</keyword>
<dbReference type="PROSITE" id="PS00018">
    <property type="entry name" value="EF_HAND_1"/>
    <property type="match status" value="1"/>
</dbReference>
<dbReference type="GeneID" id="110805074"/>
<reference evidence="5 6" key="2">
    <citation type="submission" date="2025-05" db="UniProtKB">
        <authorList>
            <consortium name="RefSeq"/>
        </authorList>
    </citation>
    <scope>IDENTIFICATION</scope>
    <source>
        <tissue evidence="5 6">Leaf</tissue>
    </source>
</reference>
<feature type="region of interest" description="Disordered" evidence="2">
    <location>
        <begin position="1"/>
        <end position="23"/>
    </location>
</feature>
<dbReference type="InterPro" id="IPR018247">
    <property type="entry name" value="EF_Hand_1_Ca_BS"/>
</dbReference>
<sequence>MDPPQIPSSSRGRSSKINSILPPSPAPRYASTWDSFPGPSHYPMAYDISGRRPSEYTSYSTLQSLVYSNADNIAIRNASVWDSTSTTAAMINSLVPMASDISGRRPSEYTTYSTSQSLEYSNSDNIAIRNASVWDSSTSTTTAMINSLVPPTFNASASPAPRNASTWDSFGGPSLYPLASDISGRRPSEYMGYSTSQPLKNSNKASNISARKVAAWNASTTAAIHLPRWDAFGDALPVYRGASYWSWLAKTFAMDFATGDNTTPVGINRAFYTGNINYIYEFRKGKRLAMADIEAIMYIYGVENTSAQDIVKNIDPKKRGIFDLNSHNKQIVLASTINFSLAKEPDLCQLRHASKCYQDELLSPLHYACYIQEVLKGKYLGSEPRFMMLGMYSVLGVLEGSTDRELTTKDVEKFVRLWKVRDSCETQGLINTVKDDYNGTISCSSFYYLLYHKILYGKQCIHMFDTLGEQKPSMFFLLMDKDEDGFLSLTDLRSFAAIFGRYPSDEAIDRVTRKLDIDGDGKVISLEDFHEAMEPILDGLTWEFWLVAILITLEL</sequence>
<dbReference type="Proteomes" id="UP000813463">
    <property type="component" value="Chromosome 6"/>
</dbReference>
<proteinExistence type="predicted"/>
<evidence type="ECO:0000259" key="3">
    <source>
        <dbReference type="PROSITE" id="PS50222"/>
    </source>
</evidence>
<reference evidence="4" key="1">
    <citation type="journal article" date="2021" name="Nat. Commun.">
        <title>Genomic analyses provide insights into spinach domestication and the genetic basis of agronomic traits.</title>
        <authorList>
            <person name="Cai X."/>
            <person name="Sun X."/>
            <person name="Xu C."/>
            <person name="Sun H."/>
            <person name="Wang X."/>
            <person name="Ge C."/>
            <person name="Zhang Z."/>
            <person name="Wang Q."/>
            <person name="Fei Z."/>
            <person name="Jiao C."/>
            <person name="Wang Q."/>
        </authorList>
    </citation>
    <scope>NUCLEOTIDE SEQUENCE [LARGE SCALE GENOMIC DNA]</scope>
    <source>
        <strain evidence="4">cv. Varoflay</strain>
    </source>
</reference>
<evidence type="ECO:0000313" key="6">
    <source>
        <dbReference type="RefSeq" id="XP_056689101.1"/>
    </source>
</evidence>
<keyword evidence="4" id="KW-1185">Reference proteome</keyword>
<dbReference type="Pfam" id="PF13499">
    <property type="entry name" value="EF-hand_7"/>
    <property type="match status" value="1"/>
</dbReference>
<dbReference type="InterPro" id="IPR011992">
    <property type="entry name" value="EF-hand-dom_pair"/>
</dbReference>
<dbReference type="CDD" id="cd00051">
    <property type="entry name" value="EFh"/>
    <property type="match status" value="1"/>
</dbReference>
<organism evidence="4 6">
    <name type="scientific">Spinacia oleracea</name>
    <name type="common">Spinach</name>
    <dbReference type="NCBI Taxonomy" id="3562"/>
    <lineage>
        <taxon>Eukaryota</taxon>
        <taxon>Viridiplantae</taxon>
        <taxon>Streptophyta</taxon>
        <taxon>Embryophyta</taxon>
        <taxon>Tracheophyta</taxon>
        <taxon>Spermatophyta</taxon>
        <taxon>Magnoliopsida</taxon>
        <taxon>eudicotyledons</taxon>
        <taxon>Gunneridae</taxon>
        <taxon>Pentapetalae</taxon>
        <taxon>Caryophyllales</taxon>
        <taxon>Chenopodiaceae</taxon>
        <taxon>Chenopodioideae</taxon>
        <taxon>Anserineae</taxon>
        <taxon>Spinacia</taxon>
    </lineage>
</organism>
<dbReference type="SUPFAM" id="SSF47473">
    <property type="entry name" value="EF-hand"/>
    <property type="match status" value="1"/>
</dbReference>
<evidence type="ECO:0000313" key="4">
    <source>
        <dbReference type="Proteomes" id="UP000813463"/>
    </source>
</evidence>
<evidence type="ECO:0000256" key="2">
    <source>
        <dbReference type="SAM" id="MobiDB-lite"/>
    </source>
</evidence>
<dbReference type="PROSITE" id="PS50222">
    <property type="entry name" value="EF_HAND_2"/>
    <property type="match status" value="2"/>
</dbReference>
<dbReference type="InterPro" id="IPR002048">
    <property type="entry name" value="EF_hand_dom"/>
</dbReference>
<protein>
    <submittedName>
        <fullName evidence="5 6">Uncharacterized protein isoform X3</fullName>
    </submittedName>
</protein>
<dbReference type="RefSeq" id="XP_056689101.1">
    <property type="nucleotide sequence ID" value="XM_056833123.1"/>
</dbReference>